<proteinExistence type="predicted"/>
<sequence>MSFNRENITWQSKDGKWSLAFYECWAVNDDDDDHDPEWDVEYGDQFEWVSTGHATEEAAQNSWHGANPGGGSVMEWSDSCAKACEQLDAKAQSFLANQMEQAKLNRNRGW</sequence>
<dbReference type="AlphaFoldDB" id="A0A1D3K801"/>
<dbReference type="Proteomes" id="UP000245431">
    <property type="component" value="Chromosome PVE_r2"/>
</dbReference>
<dbReference type="EMBL" id="LT599584">
    <property type="protein sequence ID" value="SBW84456.1"/>
    <property type="molecule type" value="Genomic_DNA"/>
</dbReference>
<gene>
    <name evidence="1" type="ORF">PVE_R2G0430</name>
</gene>
<reference evidence="2" key="1">
    <citation type="submission" date="2016-07" db="EMBL/GenBank/DDBJ databases">
        <authorList>
            <person name="Florea S."/>
            <person name="Webb J.S."/>
            <person name="Jaromczyk J."/>
            <person name="Schardl C.L."/>
        </authorList>
    </citation>
    <scope>NUCLEOTIDE SEQUENCE [LARGE SCALE GENOMIC DNA]</scope>
    <source>
        <strain evidence="2">1YdBTEX2</strain>
    </source>
</reference>
<name>A0A1D3K801_PSEVE</name>
<accession>A0A1D3K801</accession>
<evidence type="ECO:0000313" key="1">
    <source>
        <dbReference type="EMBL" id="SBW84456.1"/>
    </source>
</evidence>
<protein>
    <submittedName>
        <fullName evidence="1">Uncharacterized protein</fullName>
    </submittedName>
</protein>
<organism evidence="1 2">
    <name type="scientific">Pseudomonas veronii 1YdBTEX2</name>
    <dbReference type="NCBI Taxonomy" id="1295141"/>
    <lineage>
        <taxon>Bacteria</taxon>
        <taxon>Pseudomonadati</taxon>
        <taxon>Pseudomonadota</taxon>
        <taxon>Gammaproteobacteria</taxon>
        <taxon>Pseudomonadales</taxon>
        <taxon>Pseudomonadaceae</taxon>
        <taxon>Pseudomonas</taxon>
    </lineage>
</organism>
<evidence type="ECO:0000313" key="2">
    <source>
        <dbReference type="Proteomes" id="UP000245431"/>
    </source>
</evidence>